<protein>
    <submittedName>
        <fullName evidence="1">Uncharacterized protein</fullName>
    </submittedName>
</protein>
<evidence type="ECO:0000313" key="1">
    <source>
        <dbReference type="EMBL" id="BBD82574.1"/>
    </source>
</evidence>
<proteinExistence type="predicted"/>
<gene>
    <name evidence="1" type="primary">K0161H03.8</name>
</gene>
<organism evidence="1">
    <name type="scientific">Oryza sativa subsp. indica</name>
    <name type="common">Rice</name>
    <dbReference type="NCBI Taxonomy" id="39946"/>
    <lineage>
        <taxon>Eukaryota</taxon>
        <taxon>Viridiplantae</taxon>
        <taxon>Streptophyta</taxon>
        <taxon>Embryophyta</taxon>
        <taxon>Tracheophyta</taxon>
        <taxon>Spermatophyta</taxon>
        <taxon>Magnoliopsida</taxon>
        <taxon>Liliopsida</taxon>
        <taxon>Poales</taxon>
        <taxon>Poaceae</taxon>
        <taxon>BOP clade</taxon>
        <taxon>Oryzoideae</taxon>
        <taxon>Oryzeae</taxon>
        <taxon>Oryzinae</taxon>
        <taxon>Oryza</taxon>
        <taxon>Oryza sativa</taxon>
    </lineage>
</organism>
<reference evidence="1" key="1">
    <citation type="submission" date="2009-05" db="EMBL/GenBank/DDBJ databases">
        <title>Oryza sativa Indica Group genomic DNA, chromosome 11, BAC clone:K0161H03, cultivar:Kasalath.</title>
        <authorList>
            <person name="Matsumoto T."/>
            <person name="Wu J."/>
            <person name="Kanamori H."/>
        </authorList>
    </citation>
    <scope>NUCLEOTIDE SEQUENCE</scope>
</reference>
<dbReference type="EMBL" id="AP011492">
    <property type="protein sequence ID" value="BBD82574.1"/>
    <property type="molecule type" value="Genomic_DNA"/>
</dbReference>
<sequence>MDHLTDNAAAKEQVPIEDAVQGQYWKQGNRTMMVAVDPDRYTNTTKQMDRVRTLYSDQYGT</sequence>
<accession>A0A679B8Z7</accession>
<name>A0A679B8Z7_ORYSI</name>
<dbReference type="AlphaFoldDB" id="A0A679B8Z7"/>